<organism evidence="1 2">
    <name type="scientific">Streptomyces liliiviolaceus</name>
    <dbReference type="NCBI Taxonomy" id="2823109"/>
    <lineage>
        <taxon>Bacteria</taxon>
        <taxon>Bacillati</taxon>
        <taxon>Actinomycetota</taxon>
        <taxon>Actinomycetes</taxon>
        <taxon>Kitasatosporales</taxon>
        <taxon>Streptomycetaceae</taxon>
        <taxon>Streptomyces</taxon>
    </lineage>
</organism>
<gene>
    <name evidence="1" type="ORF">J8N05_45550</name>
</gene>
<evidence type="ECO:0000313" key="1">
    <source>
        <dbReference type="EMBL" id="MBQ0855438.1"/>
    </source>
</evidence>
<dbReference type="EMBL" id="JAGPYQ010000002">
    <property type="protein sequence ID" value="MBQ0855438.1"/>
    <property type="molecule type" value="Genomic_DNA"/>
</dbReference>
<reference evidence="1 2" key="1">
    <citation type="submission" date="2021-04" db="EMBL/GenBank/DDBJ databases">
        <authorList>
            <person name="Tang X."/>
            <person name="Zhou X."/>
            <person name="Chen X."/>
            <person name="Cernava T."/>
            <person name="Zhang C."/>
        </authorList>
    </citation>
    <scope>NUCLEOTIDE SEQUENCE [LARGE SCALE GENOMIC DNA]</scope>
    <source>
        <strain evidence="1 2">BH-SS-21</strain>
    </source>
</reference>
<dbReference type="Proteomes" id="UP000677413">
    <property type="component" value="Unassembled WGS sequence"/>
</dbReference>
<protein>
    <submittedName>
        <fullName evidence="1">Uncharacterized protein</fullName>
    </submittedName>
</protein>
<proteinExistence type="predicted"/>
<evidence type="ECO:0000313" key="2">
    <source>
        <dbReference type="Proteomes" id="UP000677413"/>
    </source>
</evidence>
<accession>A0A940Y6G5</accession>
<keyword evidence="2" id="KW-1185">Reference proteome</keyword>
<dbReference type="AlphaFoldDB" id="A0A940Y6G5"/>
<comment type="caution">
    <text evidence="1">The sequence shown here is derived from an EMBL/GenBank/DDBJ whole genome shotgun (WGS) entry which is preliminary data.</text>
</comment>
<dbReference type="RefSeq" id="WP_210893792.1">
    <property type="nucleotide sequence ID" value="NZ_JAGPYQ010000002.1"/>
</dbReference>
<sequence>MTDALQRMNTELEVDDTDQTKLAEADDATAVMTSRERQLAVSHWLLCAAPDMGLARVQWAERGITILACGGILSAVRVPASMVWAAAGTSQFDEVDVYLAQKLHGGPVFMDMHAHYYYALVPGHTSLRWRGLPGVACFGRDTILGVPAVTRLDPTGRSYWCVPMDSPGELCNPADVVTLIQQAQASQRVGGVLL</sequence>
<name>A0A940Y6G5_9ACTN</name>